<comment type="similarity">
    <text evidence="1">Belongs to the peptidase S13 family.</text>
</comment>
<protein>
    <submittedName>
        <fullName evidence="3">D-alanyl-D-alanine carboxypeptidase/D-alanyl-D-alanine-endopeptidase</fullName>
        <ecNumber evidence="3">3.4.16.4</ecNumber>
    </submittedName>
</protein>
<evidence type="ECO:0000256" key="1">
    <source>
        <dbReference type="ARBA" id="ARBA00006096"/>
    </source>
</evidence>
<proteinExistence type="inferred from homology"/>
<reference evidence="3 4" key="1">
    <citation type="journal article" date="2010" name="J. Bacteriol.">
        <title>Completed genome sequence of the anaerobic iron-oxidizing bacterium Acidovorax ebreus strain TPSY.</title>
        <authorList>
            <person name="Byrne-Bailey K.G."/>
            <person name="Weber K.A."/>
            <person name="Chair A.H."/>
            <person name="Bose S."/>
            <person name="Knox T."/>
            <person name="Spanbauer T.L."/>
            <person name="Chertkov O."/>
            <person name="Coates J.D."/>
        </authorList>
    </citation>
    <scope>NUCLEOTIDE SEQUENCE [LARGE SCALE GENOMIC DNA]</scope>
    <source>
        <strain evidence="3 4">TPSY</strain>
    </source>
</reference>
<dbReference type="InterPro" id="IPR012338">
    <property type="entry name" value="Beta-lactam/transpept-like"/>
</dbReference>
<sequence length="499" mass="52809">MAGRAAMAPPKLAAMSFSFLGQARRLRCAAGWALALAFLTPWAGAQPVPADASALPPSVEAALQRAKVPREALSALVVEVEGRQPRLAHRADAPANPASVMKLVTTYAALDLLGPAFTWDTPVYLDAAPQGGSLRGNVYIKGQGDPKLVVERLWLLMRRLRATGVEVILGDIVLDRSAFALPAHDPALFDGEPWRPYNAAPDALLLNYKAVSIGFVPDLAAGVARLRYEPPLAQVELPATVPLAAQGAACGDWRAGLRADFADPARIAFQGVYPAACGEREWSIAPADPGGYAARAVEGMWRELGGKLTGRVRDGKVPAGLAPAFGSTSPPLSEVVRDINKYSNNVMTQQVFLTLGLQKAGAGSFDQARSVLAQWWRQRLGAAGMPVVDNGAGLSREARVSARALARMLQHAWASPVMPEFMASLPIAGVDGTLRRRQGQAAGFAHLKTGALRDVVALAGYVHAASGRRYVLVGFVNHPNASAARPALDALVDWAASDR</sequence>
<dbReference type="AlphaFoldDB" id="A0A9J9QCL5"/>
<dbReference type="PANTHER" id="PTHR30023">
    <property type="entry name" value="D-ALANYL-D-ALANINE CARBOXYPEPTIDASE"/>
    <property type="match status" value="1"/>
</dbReference>
<keyword evidence="4" id="KW-1185">Reference proteome</keyword>
<dbReference type="PANTHER" id="PTHR30023:SF0">
    <property type="entry name" value="PENICILLIN-SENSITIVE CARBOXYPEPTIDASE A"/>
    <property type="match status" value="1"/>
</dbReference>
<dbReference type="KEGG" id="dia:Dtpsy_3288"/>
<evidence type="ECO:0000313" key="4">
    <source>
        <dbReference type="Proteomes" id="UP000000450"/>
    </source>
</evidence>
<dbReference type="PRINTS" id="PR00922">
    <property type="entry name" value="DADACBPTASE3"/>
</dbReference>
<accession>A0A9J9QCL5</accession>
<keyword evidence="3" id="KW-0121">Carboxypeptidase</keyword>
<gene>
    <name evidence="3" type="ordered locus">Dtpsy_3288</name>
</gene>
<dbReference type="InterPro" id="IPR000667">
    <property type="entry name" value="Peptidase_S13"/>
</dbReference>
<dbReference type="GO" id="GO:0000270">
    <property type="term" value="P:peptidoglycan metabolic process"/>
    <property type="evidence" value="ECO:0007669"/>
    <property type="project" value="TreeGrafter"/>
</dbReference>
<keyword evidence="2 3" id="KW-0378">Hydrolase</keyword>
<organism evidence="3 4">
    <name type="scientific">Acidovorax ebreus (strain TPSY)</name>
    <name type="common">Diaphorobacter sp. (strain TPSY)</name>
    <dbReference type="NCBI Taxonomy" id="535289"/>
    <lineage>
        <taxon>Bacteria</taxon>
        <taxon>Pseudomonadati</taxon>
        <taxon>Pseudomonadota</taxon>
        <taxon>Betaproteobacteria</taxon>
        <taxon>Burkholderiales</taxon>
        <taxon>Comamonadaceae</taxon>
        <taxon>Diaphorobacter</taxon>
    </lineage>
</organism>
<dbReference type="EMBL" id="CP001392">
    <property type="protein sequence ID" value="ACM34717.1"/>
    <property type="molecule type" value="Genomic_DNA"/>
</dbReference>
<name>A0A9J9QCL5_ACIET</name>
<dbReference type="GO" id="GO:0009002">
    <property type="term" value="F:serine-type D-Ala-D-Ala carboxypeptidase activity"/>
    <property type="evidence" value="ECO:0007669"/>
    <property type="project" value="UniProtKB-EC"/>
</dbReference>
<dbReference type="Proteomes" id="UP000000450">
    <property type="component" value="Chromosome"/>
</dbReference>
<dbReference type="GO" id="GO:0006508">
    <property type="term" value="P:proteolysis"/>
    <property type="evidence" value="ECO:0007669"/>
    <property type="project" value="InterPro"/>
</dbReference>
<keyword evidence="3" id="KW-0645">Protease</keyword>
<dbReference type="Gene3D" id="3.40.710.10">
    <property type="entry name" value="DD-peptidase/beta-lactamase superfamily"/>
    <property type="match status" value="2"/>
</dbReference>
<dbReference type="NCBIfam" id="TIGR00666">
    <property type="entry name" value="PBP4"/>
    <property type="match status" value="1"/>
</dbReference>
<dbReference type="EC" id="3.4.16.4" evidence="3"/>
<dbReference type="Pfam" id="PF02113">
    <property type="entry name" value="Peptidase_S13"/>
    <property type="match status" value="1"/>
</dbReference>
<evidence type="ECO:0000256" key="2">
    <source>
        <dbReference type="ARBA" id="ARBA00022801"/>
    </source>
</evidence>
<evidence type="ECO:0000313" key="3">
    <source>
        <dbReference type="EMBL" id="ACM34717.1"/>
    </source>
</evidence>
<dbReference type="SUPFAM" id="SSF56601">
    <property type="entry name" value="beta-lactamase/transpeptidase-like"/>
    <property type="match status" value="1"/>
</dbReference>
<dbReference type="Gene3D" id="3.50.80.20">
    <property type="entry name" value="D-Ala-D-Ala carboxypeptidase C, peptidase S13"/>
    <property type="match status" value="1"/>
</dbReference>